<evidence type="ECO:0000259" key="4">
    <source>
        <dbReference type="Pfam" id="PF01555"/>
    </source>
</evidence>
<protein>
    <recommendedName>
        <fullName evidence="3">Methyltransferase</fullName>
        <ecNumber evidence="3">2.1.1.-</ecNumber>
    </recommendedName>
</protein>
<evidence type="ECO:0000313" key="6">
    <source>
        <dbReference type="Proteomes" id="UP001596405"/>
    </source>
</evidence>
<keyword evidence="6" id="KW-1185">Reference proteome</keyword>
<dbReference type="EC" id="2.1.1.-" evidence="3"/>
<name>A0ABW2DJK2_9BACT</name>
<dbReference type="InterPro" id="IPR002941">
    <property type="entry name" value="DNA_methylase_N4/N6"/>
</dbReference>
<dbReference type="EMBL" id="JBHSYQ010000004">
    <property type="protein sequence ID" value="MFC6998047.1"/>
    <property type="molecule type" value="Genomic_DNA"/>
</dbReference>
<comment type="similarity">
    <text evidence="3">Belongs to the N(4)/N(6)-methyltransferase family.</text>
</comment>
<evidence type="ECO:0000256" key="1">
    <source>
        <dbReference type="ARBA" id="ARBA00022603"/>
    </source>
</evidence>
<evidence type="ECO:0000313" key="5">
    <source>
        <dbReference type="EMBL" id="MFC6998047.1"/>
    </source>
</evidence>
<dbReference type="GO" id="GO:0008168">
    <property type="term" value="F:methyltransferase activity"/>
    <property type="evidence" value="ECO:0007669"/>
    <property type="project" value="UniProtKB-KW"/>
</dbReference>
<keyword evidence="2" id="KW-0808">Transferase</keyword>
<dbReference type="Gene3D" id="3.40.50.150">
    <property type="entry name" value="Vaccinia Virus protein VP39"/>
    <property type="match status" value="1"/>
</dbReference>
<dbReference type="SUPFAM" id="SSF53335">
    <property type="entry name" value="S-adenosyl-L-methionine-dependent methyltransferases"/>
    <property type="match status" value="1"/>
</dbReference>
<keyword evidence="1 5" id="KW-0489">Methyltransferase</keyword>
<dbReference type="InterPro" id="IPR029063">
    <property type="entry name" value="SAM-dependent_MTases_sf"/>
</dbReference>
<dbReference type="RefSeq" id="WP_066621723.1">
    <property type="nucleotide sequence ID" value="NZ_JBHSYQ010000004.1"/>
</dbReference>
<organism evidence="5 6">
    <name type="scientific">Rufibacter roseus</name>
    <dbReference type="NCBI Taxonomy" id="1567108"/>
    <lineage>
        <taxon>Bacteria</taxon>
        <taxon>Pseudomonadati</taxon>
        <taxon>Bacteroidota</taxon>
        <taxon>Cytophagia</taxon>
        <taxon>Cytophagales</taxon>
        <taxon>Hymenobacteraceae</taxon>
        <taxon>Rufibacter</taxon>
    </lineage>
</organism>
<evidence type="ECO:0000256" key="3">
    <source>
        <dbReference type="RuleBase" id="RU362026"/>
    </source>
</evidence>
<comment type="caution">
    <text evidence="5">The sequence shown here is derived from an EMBL/GenBank/DDBJ whole genome shotgun (WGS) entry which is preliminary data.</text>
</comment>
<feature type="domain" description="DNA methylase N-4/N-6" evidence="4">
    <location>
        <begin position="150"/>
        <end position="224"/>
    </location>
</feature>
<accession>A0ABW2DJK2</accession>
<sequence>MSTAKPPQHIQMLHLDRMALMARYPDKYFNIAFVDPEYGIGEDGKSNHSRGSLATATKFTPKQWDREPPPQAYFDELQRVSKHQIIWGGNYFSDKLPPSAGWVIWDKVNGLSDQADCELAWTSFDMGIRIFRFMWAGMRQGKSIREGHVMQGNKKLNEKRRHPTQKPRALYKWMYERFCKPNFKVLDTGFGSGNSAIEAFFFLNPELGGEYVGCDIDEEYFNNAVAEFESATQPLPLLV</sequence>
<dbReference type="Proteomes" id="UP001596405">
    <property type="component" value="Unassembled WGS sequence"/>
</dbReference>
<gene>
    <name evidence="5" type="ORF">ACFQHR_10450</name>
</gene>
<dbReference type="PRINTS" id="PR00508">
    <property type="entry name" value="S21N4MTFRASE"/>
</dbReference>
<dbReference type="Pfam" id="PF01555">
    <property type="entry name" value="N6_N4_Mtase"/>
    <property type="match status" value="1"/>
</dbReference>
<dbReference type="InterPro" id="IPR001091">
    <property type="entry name" value="RM_Methyltransferase"/>
</dbReference>
<reference evidence="6" key="1">
    <citation type="journal article" date="2019" name="Int. J. Syst. Evol. Microbiol.">
        <title>The Global Catalogue of Microorganisms (GCM) 10K type strain sequencing project: providing services to taxonomists for standard genome sequencing and annotation.</title>
        <authorList>
            <consortium name="The Broad Institute Genomics Platform"/>
            <consortium name="The Broad Institute Genome Sequencing Center for Infectious Disease"/>
            <person name="Wu L."/>
            <person name="Ma J."/>
        </authorList>
    </citation>
    <scope>NUCLEOTIDE SEQUENCE [LARGE SCALE GENOMIC DNA]</scope>
    <source>
        <strain evidence="6">CGMCC 4.7393</strain>
    </source>
</reference>
<evidence type="ECO:0000256" key="2">
    <source>
        <dbReference type="ARBA" id="ARBA00022679"/>
    </source>
</evidence>
<proteinExistence type="inferred from homology"/>
<dbReference type="GO" id="GO:0032259">
    <property type="term" value="P:methylation"/>
    <property type="evidence" value="ECO:0007669"/>
    <property type="project" value="UniProtKB-KW"/>
</dbReference>